<keyword evidence="2" id="KW-1185">Reference proteome</keyword>
<comment type="caution">
    <text evidence="1">The sequence shown here is derived from an EMBL/GenBank/DDBJ whole genome shotgun (WGS) entry which is preliminary data.</text>
</comment>
<protein>
    <recommendedName>
        <fullName evidence="3">Zinc/iron-chelating domain-containing protein</fullName>
    </recommendedName>
</protein>
<evidence type="ECO:0000313" key="1">
    <source>
        <dbReference type="EMBL" id="KZE15385.1"/>
    </source>
</evidence>
<proteinExistence type="predicted"/>
<sequence length="193" mass="21015">MHRPPSEPDIETMLLGPVLPERDCGDCTACCTHLTVNSPDFAKPAGIACSHLTPGGCGIHAVRPHICRTWFCVWRRRADLPDAARPDRSGLLVSLNFVDQAQNCLEAVSINIRMLPGSDAIRNGLAAATLDRLCRDLVPVWFSDGEEKMLMHPAADVARHVLSDTPPPAALAPEVAAWRERYALFGADRTDAD</sequence>
<reference evidence="2" key="1">
    <citation type="submission" date="2016-01" db="EMBL/GenBank/DDBJ databases">
        <title>Draft genome of Chromobacterium sp. F49.</title>
        <authorList>
            <person name="Hong K.W."/>
        </authorList>
    </citation>
    <scope>NUCLEOTIDE SEQUENCE [LARGE SCALE GENOMIC DNA]</scope>
    <source>
        <strain evidence="2">CN3</strain>
    </source>
</reference>
<dbReference type="PANTHER" id="PTHR36931">
    <property type="entry name" value="UPF0153 PROTEIN YEIW"/>
    <property type="match status" value="1"/>
</dbReference>
<name>A0ABR5YE59_9SPHN</name>
<dbReference type="InterPro" id="IPR052572">
    <property type="entry name" value="UPF0153_domain"/>
</dbReference>
<organism evidence="1 2">
    <name type="scientific">Sphingomonas hankookensis</name>
    <dbReference type="NCBI Taxonomy" id="563996"/>
    <lineage>
        <taxon>Bacteria</taxon>
        <taxon>Pseudomonadati</taxon>
        <taxon>Pseudomonadota</taxon>
        <taxon>Alphaproteobacteria</taxon>
        <taxon>Sphingomonadales</taxon>
        <taxon>Sphingomonadaceae</taxon>
        <taxon>Sphingomonas</taxon>
    </lineage>
</organism>
<dbReference type="RefSeq" id="WP_066689863.1">
    <property type="nucleotide sequence ID" value="NZ_CP117025.1"/>
</dbReference>
<dbReference type="EMBL" id="LQQO01000012">
    <property type="protein sequence ID" value="KZE15385.1"/>
    <property type="molecule type" value="Genomic_DNA"/>
</dbReference>
<gene>
    <name evidence="1" type="ORF">AVT10_03370</name>
</gene>
<evidence type="ECO:0000313" key="2">
    <source>
        <dbReference type="Proteomes" id="UP000076609"/>
    </source>
</evidence>
<accession>A0ABR5YE59</accession>
<dbReference type="PANTHER" id="PTHR36931:SF1">
    <property type="entry name" value="UPF0153 PROTEIN YEIW"/>
    <property type="match status" value="1"/>
</dbReference>
<evidence type="ECO:0008006" key="3">
    <source>
        <dbReference type="Google" id="ProtNLM"/>
    </source>
</evidence>
<dbReference type="Proteomes" id="UP000076609">
    <property type="component" value="Unassembled WGS sequence"/>
</dbReference>